<evidence type="ECO:0000256" key="5">
    <source>
        <dbReference type="RuleBase" id="RU003877"/>
    </source>
</evidence>
<dbReference type="PROSITE" id="PS00783">
    <property type="entry name" value="RIBOSOMAL_L13"/>
    <property type="match status" value="1"/>
</dbReference>
<dbReference type="InterPro" id="IPR005823">
    <property type="entry name" value="Ribosomal_uL13_bac-type"/>
</dbReference>
<evidence type="ECO:0000256" key="1">
    <source>
        <dbReference type="ARBA" id="ARBA00006227"/>
    </source>
</evidence>
<evidence type="ECO:0000256" key="4">
    <source>
        <dbReference type="HAMAP-Rule" id="MF_01366"/>
    </source>
</evidence>
<comment type="subunit">
    <text evidence="4">Part of the 50S ribosomal subunit.</text>
</comment>
<keyword evidence="2 4" id="KW-0689">Ribosomal protein</keyword>
<evidence type="ECO:0000313" key="7">
    <source>
        <dbReference type="EMBL" id="OHA00881.1"/>
    </source>
</evidence>
<dbReference type="AlphaFoldDB" id="A0A1G2KQX9"/>
<dbReference type="GO" id="GO:0003735">
    <property type="term" value="F:structural constituent of ribosome"/>
    <property type="evidence" value="ECO:0007669"/>
    <property type="project" value="InterPro"/>
</dbReference>
<name>A0A1G2KQX9_9BACT</name>
<organism evidence="7 8">
    <name type="scientific">Candidatus Sungbacteria bacterium RIFCSPHIGHO2_02_FULL_47_11</name>
    <dbReference type="NCBI Taxonomy" id="1802270"/>
    <lineage>
        <taxon>Bacteria</taxon>
        <taxon>Candidatus Sungiibacteriota</taxon>
    </lineage>
</organism>
<comment type="similarity">
    <text evidence="1 4 5">Belongs to the universal ribosomal protein uL13 family.</text>
</comment>
<dbReference type="EMBL" id="MHQI01000004">
    <property type="protein sequence ID" value="OHA00881.1"/>
    <property type="molecule type" value="Genomic_DNA"/>
</dbReference>
<dbReference type="Pfam" id="PF00572">
    <property type="entry name" value="Ribosomal_L13"/>
    <property type="match status" value="1"/>
</dbReference>
<dbReference type="PIRSF" id="PIRSF002181">
    <property type="entry name" value="Ribosomal_L13"/>
    <property type="match status" value="1"/>
</dbReference>
<dbReference type="GO" id="GO:0022625">
    <property type="term" value="C:cytosolic large ribosomal subunit"/>
    <property type="evidence" value="ECO:0007669"/>
    <property type="project" value="TreeGrafter"/>
</dbReference>
<comment type="function">
    <text evidence="4 6">This protein is one of the early assembly proteins of the 50S ribosomal subunit, although it is not seen to bind rRNA by itself. It is important during the early stages of 50S assembly.</text>
</comment>
<sequence length="117" mass="13429">MEYEIDATNKILGRLASEVAVKLRGKDKAQFNPAHASGNRVVVFNTDRVRVTGRKETQKLYRRHSGYLGNLREESFRKLMARDSRRVIAEAVSGMLPKNRLRKRMMKNLILYKGGHG</sequence>
<evidence type="ECO:0000256" key="6">
    <source>
        <dbReference type="RuleBase" id="RU003878"/>
    </source>
</evidence>
<dbReference type="HAMAP" id="MF_01366">
    <property type="entry name" value="Ribosomal_uL13"/>
    <property type="match status" value="1"/>
</dbReference>
<dbReference type="NCBIfam" id="TIGR01066">
    <property type="entry name" value="rplM_bact"/>
    <property type="match status" value="1"/>
</dbReference>
<dbReference type="InterPro" id="IPR036899">
    <property type="entry name" value="Ribosomal_uL13_sf"/>
</dbReference>
<dbReference type="GO" id="GO:0003729">
    <property type="term" value="F:mRNA binding"/>
    <property type="evidence" value="ECO:0007669"/>
    <property type="project" value="TreeGrafter"/>
</dbReference>
<dbReference type="InterPro" id="IPR005822">
    <property type="entry name" value="Ribosomal_uL13"/>
</dbReference>
<accession>A0A1G2KQX9</accession>
<gene>
    <name evidence="4 6" type="primary">rplM</name>
    <name evidence="7" type="ORF">A3C07_02330</name>
</gene>
<dbReference type="Proteomes" id="UP000179023">
    <property type="component" value="Unassembled WGS sequence"/>
</dbReference>
<keyword evidence="3 4" id="KW-0687">Ribonucleoprotein</keyword>
<proteinExistence type="inferred from homology"/>
<dbReference type="InterPro" id="IPR023563">
    <property type="entry name" value="Ribosomal_uL13_CS"/>
</dbReference>
<comment type="caution">
    <text evidence="7">The sequence shown here is derived from an EMBL/GenBank/DDBJ whole genome shotgun (WGS) entry which is preliminary data.</text>
</comment>
<protein>
    <recommendedName>
        <fullName evidence="4">Large ribosomal subunit protein uL13</fullName>
    </recommendedName>
</protein>
<reference evidence="7 8" key="1">
    <citation type="journal article" date="2016" name="Nat. Commun.">
        <title>Thousands of microbial genomes shed light on interconnected biogeochemical processes in an aquifer system.</title>
        <authorList>
            <person name="Anantharaman K."/>
            <person name="Brown C.T."/>
            <person name="Hug L.A."/>
            <person name="Sharon I."/>
            <person name="Castelle C.J."/>
            <person name="Probst A.J."/>
            <person name="Thomas B.C."/>
            <person name="Singh A."/>
            <person name="Wilkins M.J."/>
            <person name="Karaoz U."/>
            <person name="Brodie E.L."/>
            <person name="Williams K.H."/>
            <person name="Hubbard S.S."/>
            <person name="Banfield J.F."/>
        </authorList>
    </citation>
    <scope>NUCLEOTIDE SEQUENCE [LARGE SCALE GENOMIC DNA]</scope>
</reference>
<evidence type="ECO:0000313" key="8">
    <source>
        <dbReference type="Proteomes" id="UP000179023"/>
    </source>
</evidence>
<dbReference type="SUPFAM" id="SSF52161">
    <property type="entry name" value="Ribosomal protein L13"/>
    <property type="match status" value="1"/>
</dbReference>
<dbReference type="Gene3D" id="3.90.1180.10">
    <property type="entry name" value="Ribosomal protein L13"/>
    <property type="match status" value="1"/>
</dbReference>
<evidence type="ECO:0000256" key="3">
    <source>
        <dbReference type="ARBA" id="ARBA00023274"/>
    </source>
</evidence>
<dbReference type="CDD" id="cd00392">
    <property type="entry name" value="Ribosomal_L13"/>
    <property type="match status" value="1"/>
</dbReference>
<dbReference type="PANTHER" id="PTHR11545">
    <property type="entry name" value="RIBOSOMAL PROTEIN L13"/>
    <property type="match status" value="1"/>
</dbReference>
<dbReference type="GO" id="GO:0017148">
    <property type="term" value="P:negative regulation of translation"/>
    <property type="evidence" value="ECO:0007669"/>
    <property type="project" value="TreeGrafter"/>
</dbReference>
<evidence type="ECO:0000256" key="2">
    <source>
        <dbReference type="ARBA" id="ARBA00022980"/>
    </source>
</evidence>
<dbReference type="GO" id="GO:0006412">
    <property type="term" value="P:translation"/>
    <property type="evidence" value="ECO:0007669"/>
    <property type="project" value="UniProtKB-UniRule"/>
</dbReference>
<dbReference type="STRING" id="1802270.A3C07_02330"/>
<dbReference type="PANTHER" id="PTHR11545:SF2">
    <property type="entry name" value="LARGE RIBOSOMAL SUBUNIT PROTEIN UL13M"/>
    <property type="match status" value="1"/>
</dbReference>